<protein>
    <submittedName>
        <fullName evidence="2">HD domain-containing protein</fullName>
    </submittedName>
</protein>
<dbReference type="SMART" id="SM00471">
    <property type="entry name" value="HDc"/>
    <property type="match status" value="1"/>
</dbReference>
<dbReference type="NCBIfam" id="TIGR00277">
    <property type="entry name" value="HDIG"/>
    <property type="match status" value="1"/>
</dbReference>
<dbReference type="CDD" id="cd00077">
    <property type="entry name" value="HDc"/>
    <property type="match status" value="1"/>
</dbReference>
<dbReference type="InterPro" id="IPR006675">
    <property type="entry name" value="HDIG_dom"/>
</dbReference>
<sequence length="184" mass="20263">MDKPFAINLLNKEGVSERTIRHSIAVSELAVEIAAEISKKKNLIIDLNLVETGGLLHDLGRSKTHGIAHGIVGAKILRNLTNDTNINLGSCDKIFIEKLARICERHVGAGIDKDEAMIIGIGEMAYIPETIEEKIIAHADNLVDEDKVAGIEQTVENFERKLGKNHKAVKRIIELDAYINALLK</sequence>
<dbReference type="Proteomes" id="UP000738826">
    <property type="component" value="Unassembled WGS sequence"/>
</dbReference>
<dbReference type="Proteomes" id="UP000768163">
    <property type="component" value="Unassembled WGS sequence"/>
</dbReference>
<dbReference type="PANTHER" id="PTHR38659">
    <property type="entry name" value="METAL-DEPENDENT PHOSPHOHYDROLASE"/>
    <property type="match status" value="1"/>
</dbReference>
<dbReference type="PANTHER" id="PTHR38659:SF2">
    <property type="entry name" value="HDIG DOMAIN PROTEIN"/>
    <property type="match status" value="1"/>
</dbReference>
<proteinExistence type="predicted"/>
<dbReference type="PROSITE" id="PS51831">
    <property type="entry name" value="HD"/>
    <property type="match status" value="1"/>
</dbReference>
<dbReference type="AlphaFoldDB" id="A0A8J7YT33"/>
<dbReference type="EMBL" id="JAACQH010000157">
    <property type="protein sequence ID" value="NCS92032.1"/>
    <property type="molecule type" value="Genomic_DNA"/>
</dbReference>
<evidence type="ECO:0000313" key="2">
    <source>
        <dbReference type="EMBL" id="NCN65634.1"/>
    </source>
</evidence>
<dbReference type="EMBL" id="JAACVF010000183">
    <property type="protein sequence ID" value="NCN65634.1"/>
    <property type="molecule type" value="Genomic_DNA"/>
</dbReference>
<comment type="caution">
    <text evidence="2">The sequence shown here is derived from an EMBL/GenBank/DDBJ whole genome shotgun (WGS) entry which is preliminary data.</text>
</comment>
<evidence type="ECO:0000313" key="3">
    <source>
        <dbReference type="EMBL" id="NCS92032.1"/>
    </source>
</evidence>
<dbReference type="InterPro" id="IPR006674">
    <property type="entry name" value="HD_domain"/>
</dbReference>
<dbReference type="Pfam" id="PF01966">
    <property type="entry name" value="HD"/>
    <property type="match status" value="1"/>
</dbReference>
<gene>
    <name evidence="3" type="ORF">GW779_06520</name>
    <name evidence="2" type="ORF">GW910_06215</name>
</gene>
<dbReference type="InterPro" id="IPR003607">
    <property type="entry name" value="HD/PDEase_dom"/>
</dbReference>
<feature type="domain" description="HD" evidence="1">
    <location>
        <begin position="19"/>
        <end position="145"/>
    </location>
</feature>
<reference evidence="2" key="1">
    <citation type="submission" date="2019-11" db="EMBL/GenBank/DDBJ databases">
        <title>Lipid analysis of CO2-rich subsurface aquifers suggests an autotrophy-based deep biosphere with lysolipids enriched in CPR bacteria.</title>
        <authorList>
            <person name="Probst A.J."/>
            <person name="Elling F.J."/>
            <person name="Castelle C.J."/>
            <person name="Zhu Q."/>
            <person name="Elvert M."/>
            <person name="Birarda G."/>
            <person name="Holman H.-Y."/>
            <person name="Lane K.R."/>
            <person name="Ladd B."/>
            <person name="Ryan M.C."/>
            <person name="Woyke T."/>
            <person name="Hinrichs K.-U."/>
            <person name="Banfield J.F."/>
        </authorList>
    </citation>
    <scope>NUCLEOTIDE SEQUENCE</scope>
    <source>
        <strain evidence="2">CG_2015-01_33_1645</strain>
        <strain evidence="3">CG_2015-04_33_537</strain>
    </source>
</reference>
<dbReference type="SUPFAM" id="SSF109604">
    <property type="entry name" value="HD-domain/PDEase-like"/>
    <property type="match status" value="1"/>
</dbReference>
<name>A0A8J7YT33_9ARCH</name>
<evidence type="ECO:0000313" key="4">
    <source>
        <dbReference type="Proteomes" id="UP000768163"/>
    </source>
</evidence>
<organism evidence="2 4">
    <name type="scientific">Candidatus Altarchaeum hamiconexum</name>
    <dbReference type="NCBI Taxonomy" id="1803513"/>
    <lineage>
        <taxon>Archaea</taxon>
        <taxon>Candidatus Altarchaeota</taxon>
        <taxon>Candidatus Altiarchaeia</taxon>
        <taxon>Candidatus Altarchaeales</taxon>
        <taxon>Candidatus Altarchaeaceae</taxon>
        <taxon>Candidatus Altarchaeum</taxon>
    </lineage>
</organism>
<evidence type="ECO:0000259" key="1">
    <source>
        <dbReference type="PROSITE" id="PS51831"/>
    </source>
</evidence>
<dbReference type="Gene3D" id="1.10.3210.10">
    <property type="entry name" value="Hypothetical protein af1432"/>
    <property type="match status" value="1"/>
</dbReference>
<accession>A0A8J7YT33</accession>